<reference evidence="4" key="1">
    <citation type="submission" date="2025-08" db="UniProtKB">
        <authorList>
            <consortium name="RefSeq"/>
        </authorList>
    </citation>
    <scope>IDENTIFICATION</scope>
    <source>
        <tissue evidence="4">Testes</tissue>
    </source>
</reference>
<evidence type="ECO:0000256" key="1">
    <source>
        <dbReference type="SAM" id="MobiDB-lite"/>
    </source>
</evidence>
<feature type="non-terminal residue" evidence="4">
    <location>
        <position position="167"/>
    </location>
</feature>
<evidence type="ECO:0000256" key="2">
    <source>
        <dbReference type="SAM" id="Phobius"/>
    </source>
</evidence>
<keyword evidence="2" id="KW-0472">Membrane</keyword>
<name>A0ABM0GLM4_SACKO</name>
<dbReference type="Proteomes" id="UP000694865">
    <property type="component" value="Unplaced"/>
</dbReference>
<proteinExistence type="predicted"/>
<feature type="region of interest" description="Disordered" evidence="1">
    <location>
        <begin position="58"/>
        <end position="97"/>
    </location>
</feature>
<organism evidence="3 4">
    <name type="scientific">Saccoglossus kowalevskii</name>
    <name type="common">Acorn worm</name>
    <dbReference type="NCBI Taxonomy" id="10224"/>
    <lineage>
        <taxon>Eukaryota</taxon>
        <taxon>Metazoa</taxon>
        <taxon>Hemichordata</taxon>
        <taxon>Enteropneusta</taxon>
        <taxon>Harrimaniidae</taxon>
        <taxon>Saccoglossus</taxon>
    </lineage>
</organism>
<evidence type="ECO:0000313" key="3">
    <source>
        <dbReference type="Proteomes" id="UP000694865"/>
    </source>
</evidence>
<keyword evidence="2" id="KW-1133">Transmembrane helix</keyword>
<evidence type="ECO:0000313" key="4">
    <source>
        <dbReference type="RefSeq" id="XP_002732652.2"/>
    </source>
</evidence>
<gene>
    <name evidence="4" type="primary">LOC100370197</name>
</gene>
<protein>
    <submittedName>
        <fullName evidence="4">Mitochondrial import inner membrane translocase subunit TIM50-C-like</fullName>
    </submittedName>
</protein>
<keyword evidence="3" id="KW-1185">Reference proteome</keyword>
<dbReference type="RefSeq" id="XP_002732652.2">
    <property type="nucleotide sequence ID" value="XM_002732606.2"/>
</dbReference>
<sequence>MATFRKILFSPCARHYHHVSQPVPRIVRQFNTRCITLNDFLTNNRYIRTACRLYTSGPGKDGPAATPGSTQPLGSILKQAEEEWKQEQKAKEEAKKKKGKSGFARAQKWAFIVTFGSLGLGGVFAVFDFGAPKTDEQGNRIPDEFDNSFIVWAYLQRTYKAFTEYRT</sequence>
<feature type="compositionally biased region" description="Basic and acidic residues" evidence="1">
    <location>
        <begin position="79"/>
        <end position="95"/>
    </location>
</feature>
<feature type="transmembrane region" description="Helical" evidence="2">
    <location>
        <begin position="109"/>
        <end position="127"/>
    </location>
</feature>
<keyword evidence="2" id="KW-0812">Transmembrane</keyword>
<dbReference type="GeneID" id="100370197"/>
<accession>A0ABM0GLM4</accession>